<reference evidence="5 6" key="1">
    <citation type="journal article" date="2015" name="Genome Biol. Evol.">
        <title>The genome of winter moth (Operophtera brumata) provides a genomic perspective on sexual dimorphism and phenology.</title>
        <authorList>
            <person name="Derks M.F."/>
            <person name="Smit S."/>
            <person name="Salis L."/>
            <person name="Schijlen E."/>
            <person name="Bossers A."/>
            <person name="Mateman C."/>
            <person name="Pijl A.S."/>
            <person name="de Ridder D."/>
            <person name="Groenen M.A."/>
            <person name="Visser M.E."/>
            <person name="Megens H.J."/>
        </authorList>
    </citation>
    <scope>NUCLEOTIDE SEQUENCE [LARGE SCALE GENOMIC DNA]</scope>
    <source>
        <strain evidence="5">WM2013NL</strain>
        <tissue evidence="5">Head and thorax</tissue>
    </source>
</reference>
<dbReference type="InterPro" id="IPR035979">
    <property type="entry name" value="RBD_domain_sf"/>
</dbReference>
<feature type="compositionally biased region" description="Basic residues" evidence="3">
    <location>
        <begin position="145"/>
        <end position="155"/>
    </location>
</feature>
<feature type="compositionally biased region" description="Polar residues" evidence="3">
    <location>
        <begin position="275"/>
        <end position="299"/>
    </location>
</feature>
<dbReference type="PANTHER" id="PTHR46589:SF1">
    <property type="entry name" value="APOPTOTIC CHROMATIN CONDENSATION INDUCER IN THE NUCLEUS"/>
    <property type="match status" value="1"/>
</dbReference>
<dbReference type="InterPro" id="IPR000504">
    <property type="entry name" value="RRM_dom"/>
</dbReference>
<feature type="region of interest" description="Disordered" evidence="3">
    <location>
        <begin position="773"/>
        <end position="792"/>
    </location>
</feature>
<dbReference type="InterPro" id="IPR034257">
    <property type="entry name" value="Acinus_RRM"/>
</dbReference>
<feature type="domain" description="RRM" evidence="4">
    <location>
        <begin position="585"/>
        <end position="662"/>
    </location>
</feature>
<dbReference type="GO" id="GO:0071011">
    <property type="term" value="C:precatalytic spliceosome"/>
    <property type="evidence" value="ECO:0007669"/>
    <property type="project" value="TreeGrafter"/>
</dbReference>
<dbReference type="PANTHER" id="PTHR46589">
    <property type="entry name" value="APOPTOTIC CHROMATIN CONDENSATION INDUCER IN THE NUCLEUS"/>
    <property type="match status" value="1"/>
</dbReference>
<feature type="compositionally biased region" description="Low complexity" evidence="3">
    <location>
        <begin position="262"/>
        <end position="274"/>
    </location>
</feature>
<dbReference type="AlphaFoldDB" id="A0A0L7KY09"/>
<dbReference type="GO" id="GO:0061574">
    <property type="term" value="C:ASAP complex"/>
    <property type="evidence" value="ECO:0007669"/>
    <property type="project" value="TreeGrafter"/>
</dbReference>
<dbReference type="SUPFAM" id="SSF54928">
    <property type="entry name" value="RNA-binding domain, RBD"/>
    <property type="match status" value="1"/>
</dbReference>
<name>A0A0L7KY09_OPEBR</name>
<accession>A0A0L7KY09</accession>
<dbReference type="InterPro" id="IPR012677">
    <property type="entry name" value="Nucleotide-bd_a/b_plait_sf"/>
</dbReference>
<sequence length="792" mass="89373">MRRKSERTASKKSKASPEKSEKKVDKPKRTRSRRKKQSTSSENESADDASPVSEAPVVAVAEPEPKPPTTPVKGESPEESQDQVWQVKSAAASDVGEIQKLKICLTRPPSTPERAERSPRSKRKHSRATSSSDTPSVEAPEEKRKSRHRSKRSHRESKDDSEKNDSHGEEHEAAADSKEKIDDEVTQSKEEEKADTSASSENIISTSDEKNQDDEVESKSDEKDDQKDKVESSDDASGKGDQITEKTDKPSDADTTVVSPKAETTAVAAPVETESSANTESQDSQSDANTVLPTHSQSPARRRSMSVDKSEILELHPEESKCESDIETDKSKAEDNKEAPKTSREEKQVSKTEDKSPTKETNLDNDKSNKTGVVEKSKRTRNVSTDSHNDARKSIDKKVESKDKRRRSRSKDSSKDIRKSLDNNLEENHKSLDHSDSIQSNHEEIVQNGQAIIPIVVSRKRRWGSRPAKITTQKSITISTDVLKDIIPDVKPVEFEEVIEEKKHKRDREVVQKIERPVLPKIVIDNSENVERNIEHRRVSDEKDRDRDMKSKEPHIVSNRKISIIKDTDNIITRPPSPPRHKQSSVLYITNLVRPFTLPQLKNLLQRTGRLVENGFWIDKIKSKCYVIYENEDQAIETRHALHGVTWPVSNPKALQVDFSTLEAFDKAKLNEVADNAQVTVIPGTVEDWLREQDMKRERGELVATREWDLGKNDKDKEKDKLEKRRDESRPLEKRRHRTPERSPEPDCNKRGTATSAHGRARTANAGAAALHAPPLAWSVPFIAPHTRASPR</sequence>
<feature type="compositionally biased region" description="Basic and acidic residues" evidence="3">
    <location>
        <begin position="217"/>
        <end position="252"/>
    </location>
</feature>
<evidence type="ECO:0000256" key="3">
    <source>
        <dbReference type="SAM" id="MobiDB-lite"/>
    </source>
</evidence>
<feature type="compositionally biased region" description="Low complexity" evidence="3">
    <location>
        <begin position="49"/>
        <end position="62"/>
    </location>
</feature>
<protein>
    <submittedName>
        <fullName evidence="5">Acinus</fullName>
    </submittedName>
</protein>
<feature type="compositionally biased region" description="Polar residues" evidence="3">
    <location>
        <begin position="196"/>
        <end position="206"/>
    </location>
</feature>
<keyword evidence="1 2" id="KW-0694">RNA-binding</keyword>
<feature type="compositionally biased region" description="Basic residues" evidence="3">
    <location>
        <begin position="25"/>
        <end position="37"/>
    </location>
</feature>
<evidence type="ECO:0000256" key="1">
    <source>
        <dbReference type="ARBA" id="ARBA00022884"/>
    </source>
</evidence>
<evidence type="ECO:0000313" key="6">
    <source>
        <dbReference type="Proteomes" id="UP000037510"/>
    </source>
</evidence>
<feature type="compositionally biased region" description="Basic residues" evidence="3">
    <location>
        <begin position="1"/>
        <end position="14"/>
    </location>
</feature>
<dbReference type="Proteomes" id="UP000037510">
    <property type="component" value="Unassembled WGS sequence"/>
</dbReference>
<organism evidence="5 6">
    <name type="scientific">Operophtera brumata</name>
    <name type="common">Winter moth</name>
    <name type="synonym">Phalaena brumata</name>
    <dbReference type="NCBI Taxonomy" id="104452"/>
    <lineage>
        <taxon>Eukaryota</taxon>
        <taxon>Metazoa</taxon>
        <taxon>Ecdysozoa</taxon>
        <taxon>Arthropoda</taxon>
        <taxon>Hexapoda</taxon>
        <taxon>Insecta</taxon>
        <taxon>Pterygota</taxon>
        <taxon>Neoptera</taxon>
        <taxon>Endopterygota</taxon>
        <taxon>Lepidoptera</taxon>
        <taxon>Glossata</taxon>
        <taxon>Ditrysia</taxon>
        <taxon>Geometroidea</taxon>
        <taxon>Geometridae</taxon>
        <taxon>Larentiinae</taxon>
        <taxon>Operophtera</taxon>
    </lineage>
</organism>
<feature type="compositionally biased region" description="Basic and acidic residues" evidence="3">
    <location>
        <begin position="156"/>
        <end position="195"/>
    </location>
</feature>
<feature type="compositionally biased region" description="Basic and acidic residues" evidence="3">
    <location>
        <begin position="714"/>
        <end position="732"/>
    </location>
</feature>
<dbReference type="EMBL" id="JTDY01004526">
    <property type="protein sequence ID" value="KOB68045.1"/>
    <property type="molecule type" value="Genomic_DNA"/>
</dbReference>
<gene>
    <name evidence="5" type="ORF">OBRU01_15945</name>
</gene>
<comment type="caution">
    <text evidence="5">The sequence shown here is derived from an EMBL/GenBank/DDBJ whole genome shotgun (WGS) entry which is preliminary data.</text>
</comment>
<dbReference type="PROSITE" id="PS50102">
    <property type="entry name" value="RRM"/>
    <property type="match status" value="1"/>
</dbReference>
<dbReference type="STRING" id="104452.A0A0L7KY09"/>
<dbReference type="GO" id="GO:0008380">
    <property type="term" value="P:RNA splicing"/>
    <property type="evidence" value="ECO:0007669"/>
    <property type="project" value="TreeGrafter"/>
</dbReference>
<proteinExistence type="predicted"/>
<feature type="compositionally biased region" description="Basic and acidic residues" evidence="3">
    <location>
        <begin position="410"/>
        <end position="438"/>
    </location>
</feature>
<dbReference type="GO" id="GO:0003723">
    <property type="term" value="F:RNA binding"/>
    <property type="evidence" value="ECO:0007669"/>
    <property type="project" value="UniProtKB-UniRule"/>
</dbReference>
<evidence type="ECO:0000313" key="5">
    <source>
        <dbReference type="EMBL" id="KOB68045.1"/>
    </source>
</evidence>
<feature type="region of interest" description="Disordered" evidence="3">
    <location>
        <begin position="714"/>
        <end position="768"/>
    </location>
</feature>
<feature type="compositionally biased region" description="Basic and acidic residues" evidence="3">
    <location>
        <begin position="15"/>
        <end position="24"/>
    </location>
</feature>
<dbReference type="CDD" id="cd12432">
    <property type="entry name" value="RRM_ACINU"/>
    <property type="match status" value="1"/>
</dbReference>
<feature type="compositionally biased region" description="Basic and acidic residues" evidence="3">
    <location>
        <begin position="740"/>
        <end position="750"/>
    </location>
</feature>
<feature type="region of interest" description="Disordered" evidence="3">
    <location>
        <begin position="1"/>
        <end position="438"/>
    </location>
</feature>
<evidence type="ECO:0000259" key="4">
    <source>
        <dbReference type="PROSITE" id="PS50102"/>
    </source>
</evidence>
<dbReference type="InterPro" id="IPR052793">
    <property type="entry name" value="EJC-associated_protein"/>
</dbReference>
<keyword evidence="6" id="KW-1185">Reference proteome</keyword>
<feature type="compositionally biased region" description="Basic and acidic residues" evidence="3">
    <location>
        <begin position="305"/>
        <end position="377"/>
    </location>
</feature>
<evidence type="ECO:0000256" key="2">
    <source>
        <dbReference type="PROSITE-ProRule" id="PRU00176"/>
    </source>
</evidence>
<feature type="compositionally biased region" description="Basic and acidic residues" evidence="3">
    <location>
        <begin position="387"/>
        <end position="403"/>
    </location>
</feature>
<dbReference type="Gene3D" id="3.30.70.330">
    <property type="match status" value="1"/>
</dbReference>